<sequence>MSSSVMIRWAPPLSVLHNTCMAPYNYCNLHQRYMLNTEEPNADEDDDEEENVKNLYEEAEMPLEEVIAKYQNDLSHPEKKTLQIDSRKTLFPSPRIRFKRSCREIKDDIWLAMNSQPGCSGMSKLNGNEAEPEVSSSSNNKGEGDCVSKDEQQITQSSDSTTRNGKNEEEASGTKPESSVPDEIMPDSSEDTSKQAPAAVSLSTDSVNKPEVNGEMLPDSKDTADDGSSTFPDVIRLTPLRCHSSLSTSVLCHKEALGMVQALLFSAQVPA</sequence>
<protein>
    <submittedName>
        <fullName evidence="2">Uncharacterized protein</fullName>
    </submittedName>
</protein>
<gene>
    <name evidence="2" type="ORF">TMSB3V08_LOCUS8247</name>
</gene>
<feature type="region of interest" description="Disordered" evidence="1">
    <location>
        <begin position="116"/>
        <end position="230"/>
    </location>
</feature>
<evidence type="ECO:0000256" key="1">
    <source>
        <dbReference type="SAM" id="MobiDB-lite"/>
    </source>
</evidence>
<feature type="compositionally biased region" description="Polar residues" evidence="1">
    <location>
        <begin position="116"/>
        <end position="126"/>
    </location>
</feature>
<feature type="compositionally biased region" description="Polar residues" evidence="1">
    <location>
        <begin position="153"/>
        <end position="164"/>
    </location>
</feature>
<dbReference type="EMBL" id="OB795007">
    <property type="protein sequence ID" value="CAD7431516.1"/>
    <property type="molecule type" value="Genomic_DNA"/>
</dbReference>
<feature type="compositionally biased region" description="Basic and acidic residues" evidence="1">
    <location>
        <begin position="142"/>
        <end position="152"/>
    </location>
</feature>
<evidence type="ECO:0000313" key="2">
    <source>
        <dbReference type="EMBL" id="CAD7431516.1"/>
    </source>
</evidence>
<accession>A0A7R9HQK7</accession>
<proteinExistence type="predicted"/>
<reference evidence="2" key="1">
    <citation type="submission" date="2020-11" db="EMBL/GenBank/DDBJ databases">
        <authorList>
            <person name="Tran Van P."/>
        </authorList>
    </citation>
    <scope>NUCLEOTIDE SEQUENCE</scope>
</reference>
<name>A0A7R9HQK7_9NEOP</name>
<dbReference type="AlphaFoldDB" id="A0A7R9HQK7"/>
<organism evidence="2">
    <name type="scientific">Timema monikensis</name>
    <dbReference type="NCBI Taxonomy" id="170555"/>
    <lineage>
        <taxon>Eukaryota</taxon>
        <taxon>Metazoa</taxon>
        <taxon>Ecdysozoa</taxon>
        <taxon>Arthropoda</taxon>
        <taxon>Hexapoda</taxon>
        <taxon>Insecta</taxon>
        <taxon>Pterygota</taxon>
        <taxon>Neoptera</taxon>
        <taxon>Polyneoptera</taxon>
        <taxon>Phasmatodea</taxon>
        <taxon>Timematodea</taxon>
        <taxon>Timematoidea</taxon>
        <taxon>Timematidae</taxon>
        <taxon>Timema</taxon>
    </lineage>
</organism>